<dbReference type="PROSITE" id="PS50887">
    <property type="entry name" value="GGDEF"/>
    <property type="match status" value="1"/>
</dbReference>
<dbReference type="PANTHER" id="PTHR45138">
    <property type="entry name" value="REGULATORY COMPONENTS OF SENSORY TRANSDUCTION SYSTEM"/>
    <property type="match status" value="1"/>
</dbReference>
<dbReference type="KEGG" id="dai:Desaci_1655"/>
<dbReference type="GO" id="GO:1902201">
    <property type="term" value="P:negative regulation of bacterial-type flagellum-dependent cell motility"/>
    <property type="evidence" value="ECO:0007669"/>
    <property type="project" value="TreeGrafter"/>
</dbReference>
<evidence type="ECO:0000259" key="2">
    <source>
        <dbReference type="PROSITE" id="PS50887"/>
    </source>
</evidence>
<evidence type="ECO:0000313" key="4">
    <source>
        <dbReference type="Proteomes" id="UP000002892"/>
    </source>
</evidence>
<dbReference type="InterPro" id="IPR029787">
    <property type="entry name" value="Nucleotide_cyclase"/>
</dbReference>
<proteinExistence type="predicted"/>
<dbReference type="GO" id="GO:0052621">
    <property type="term" value="F:diguanylate cyclase activity"/>
    <property type="evidence" value="ECO:0007669"/>
    <property type="project" value="TreeGrafter"/>
</dbReference>
<dbReference type="EMBL" id="CP003639">
    <property type="protein sequence ID" value="AFM40650.1"/>
    <property type="molecule type" value="Genomic_DNA"/>
</dbReference>
<dbReference type="SMART" id="SM00267">
    <property type="entry name" value="GGDEF"/>
    <property type="match status" value="1"/>
</dbReference>
<dbReference type="PROSITE" id="PS50113">
    <property type="entry name" value="PAC"/>
    <property type="match status" value="1"/>
</dbReference>
<dbReference type="NCBIfam" id="TIGR00254">
    <property type="entry name" value="GGDEF"/>
    <property type="match status" value="1"/>
</dbReference>
<dbReference type="Pfam" id="PF00990">
    <property type="entry name" value="GGDEF"/>
    <property type="match status" value="1"/>
</dbReference>
<dbReference type="Gene3D" id="3.30.70.270">
    <property type="match status" value="1"/>
</dbReference>
<feature type="domain" description="PAC" evidence="1">
    <location>
        <begin position="1"/>
        <end position="20"/>
    </location>
</feature>
<reference evidence="3 4" key="1">
    <citation type="journal article" date="2012" name="J. Bacteriol.">
        <title>Complete genome sequences of Desulfosporosinus orientis DSM765T, Desulfosporosinus youngiae DSM17734T, Desulfosporosinus meridiei DSM13257T, and Desulfosporosinus acidiphilus DSM22704T.</title>
        <authorList>
            <person name="Pester M."/>
            <person name="Brambilla E."/>
            <person name="Alazard D."/>
            <person name="Rattei T."/>
            <person name="Weinmaier T."/>
            <person name="Han J."/>
            <person name="Lucas S."/>
            <person name="Lapidus A."/>
            <person name="Cheng J.F."/>
            <person name="Goodwin L."/>
            <person name="Pitluck S."/>
            <person name="Peters L."/>
            <person name="Ovchinnikova G."/>
            <person name="Teshima H."/>
            <person name="Detter J.C."/>
            <person name="Han C.S."/>
            <person name="Tapia R."/>
            <person name="Land M.L."/>
            <person name="Hauser L."/>
            <person name="Kyrpides N.C."/>
            <person name="Ivanova N.N."/>
            <person name="Pagani I."/>
            <person name="Huntmann M."/>
            <person name="Wei C.L."/>
            <person name="Davenport K.W."/>
            <person name="Daligault H."/>
            <person name="Chain P.S."/>
            <person name="Chen A."/>
            <person name="Mavromatis K."/>
            <person name="Markowitz V."/>
            <person name="Szeto E."/>
            <person name="Mikhailova N."/>
            <person name="Pati A."/>
            <person name="Wagner M."/>
            <person name="Woyke T."/>
            <person name="Ollivier B."/>
            <person name="Klenk H.P."/>
            <person name="Spring S."/>
            <person name="Loy A."/>
        </authorList>
    </citation>
    <scope>NUCLEOTIDE SEQUENCE [LARGE SCALE GENOMIC DNA]</scope>
    <source>
        <strain evidence="4">DSM 22704 / JCM 16185 / SJ4</strain>
    </source>
</reference>
<dbReference type="InterPro" id="IPR050469">
    <property type="entry name" value="Diguanylate_Cyclase"/>
</dbReference>
<organism evidence="3 4">
    <name type="scientific">Desulfosporosinus acidiphilus (strain DSM 22704 / JCM 16185 / SJ4)</name>
    <dbReference type="NCBI Taxonomy" id="646529"/>
    <lineage>
        <taxon>Bacteria</taxon>
        <taxon>Bacillati</taxon>
        <taxon>Bacillota</taxon>
        <taxon>Clostridia</taxon>
        <taxon>Eubacteriales</taxon>
        <taxon>Desulfitobacteriaceae</taxon>
        <taxon>Desulfosporosinus</taxon>
    </lineage>
</organism>
<evidence type="ECO:0000259" key="1">
    <source>
        <dbReference type="PROSITE" id="PS50113"/>
    </source>
</evidence>
<dbReference type="GO" id="GO:0043709">
    <property type="term" value="P:cell adhesion involved in single-species biofilm formation"/>
    <property type="evidence" value="ECO:0007669"/>
    <property type="project" value="TreeGrafter"/>
</dbReference>
<dbReference type="CDD" id="cd01949">
    <property type="entry name" value="GGDEF"/>
    <property type="match status" value="1"/>
</dbReference>
<keyword evidence="4" id="KW-1185">Reference proteome</keyword>
<dbReference type="PANTHER" id="PTHR45138:SF9">
    <property type="entry name" value="DIGUANYLATE CYCLASE DGCM-RELATED"/>
    <property type="match status" value="1"/>
</dbReference>
<dbReference type="HOGENOM" id="CLU_000445_11_16_9"/>
<dbReference type="InterPro" id="IPR043128">
    <property type="entry name" value="Rev_trsase/Diguanyl_cyclase"/>
</dbReference>
<gene>
    <name evidence="3" type="ordered locus">Desaci_1655</name>
</gene>
<feature type="domain" description="GGDEF" evidence="2">
    <location>
        <begin position="66"/>
        <end position="203"/>
    </location>
</feature>
<dbReference type="SUPFAM" id="SSF55073">
    <property type="entry name" value="Nucleotide cyclase"/>
    <property type="match status" value="1"/>
</dbReference>
<dbReference type="STRING" id="646529.Desaci_1655"/>
<protein>
    <submittedName>
        <fullName evidence="3">Diguanylate cyclase (GGDEF) domain-containing protein</fullName>
    </submittedName>
</protein>
<dbReference type="Proteomes" id="UP000002892">
    <property type="component" value="Chromosome"/>
</dbReference>
<dbReference type="FunFam" id="3.30.70.270:FF:000001">
    <property type="entry name" value="Diguanylate cyclase domain protein"/>
    <property type="match status" value="1"/>
</dbReference>
<sequence>MVFIIRDITERKRAEQKIQALFQQLEIEKNAAQLNSITDSLTGLANRRYFDEALRTEFFRLKRSGSTLSLIMLDVDYFKSFNDSYGHLAGDNCLRQIGTTLKTIAGRAPDIVARYGGEEFAIILPETEYNGTETLAERIRKAVEDLGIPHTASYTAEYVTVSIGVVTVYTTELSLPEQVVALADDALYSAKKRGRNRIAVADPIASN</sequence>
<dbReference type="eggNOG" id="COG3706">
    <property type="taxonomic scope" value="Bacteria"/>
</dbReference>
<dbReference type="InterPro" id="IPR000160">
    <property type="entry name" value="GGDEF_dom"/>
</dbReference>
<dbReference type="AlphaFoldDB" id="I4D4C6"/>
<evidence type="ECO:0000313" key="3">
    <source>
        <dbReference type="EMBL" id="AFM40650.1"/>
    </source>
</evidence>
<accession>I4D4C6</accession>
<dbReference type="InterPro" id="IPR000700">
    <property type="entry name" value="PAS-assoc_C"/>
</dbReference>
<dbReference type="GO" id="GO:0005886">
    <property type="term" value="C:plasma membrane"/>
    <property type="evidence" value="ECO:0007669"/>
    <property type="project" value="TreeGrafter"/>
</dbReference>
<name>I4D4C6_DESAJ</name>